<feature type="domain" description="Roadblock/LAMTOR2" evidence="1">
    <location>
        <begin position="6"/>
        <end position="96"/>
    </location>
</feature>
<dbReference type="InterPro" id="IPR053141">
    <property type="entry name" value="Mycobact_SerProt_Inhib_Rv3364c"/>
</dbReference>
<name>A0ABP6GNW0_9ACTN</name>
<dbReference type="SUPFAM" id="SSF103196">
    <property type="entry name" value="Roadblock/LC7 domain"/>
    <property type="match status" value="1"/>
</dbReference>
<evidence type="ECO:0000259" key="1">
    <source>
        <dbReference type="SMART" id="SM00960"/>
    </source>
</evidence>
<protein>
    <submittedName>
        <fullName evidence="2">Roadblock/LC7 domain-containing protein</fullName>
    </submittedName>
</protein>
<sequence>MTQDLNWLVTNFTARVPPVAHAVVVSSDGLPVALSEGFPAERADQLSAIASGLTHLTQGAARLFDGGGVSLTMVEMERGILLVMSISDGSALAALTSADADLGLVGHEMTLLVEQVGRVLTPAVRTR</sequence>
<dbReference type="Gene3D" id="3.30.450.30">
    <property type="entry name" value="Dynein light chain 2a, cytoplasmic"/>
    <property type="match status" value="1"/>
</dbReference>
<accession>A0ABP6GNW0</accession>
<reference evidence="3" key="1">
    <citation type="journal article" date="2019" name="Int. J. Syst. Evol. Microbiol.">
        <title>The Global Catalogue of Microorganisms (GCM) 10K type strain sequencing project: providing services to taxonomists for standard genome sequencing and annotation.</title>
        <authorList>
            <consortium name="The Broad Institute Genomics Platform"/>
            <consortium name="The Broad Institute Genome Sequencing Center for Infectious Disease"/>
            <person name="Wu L."/>
            <person name="Ma J."/>
        </authorList>
    </citation>
    <scope>NUCLEOTIDE SEQUENCE [LARGE SCALE GENOMIC DNA]</scope>
    <source>
        <strain evidence="3">JCM 8201</strain>
    </source>
</reference>
<dbReference type="RefSeq" id="WP_344451248.1">
    <property type="nucleotide sequence ID" value="NZ_BAAATZ010000012.1"/>
</dbReference>
<dbReference type="PANTHER" id="PTHR36222">
    <property type="entry name" value="SERINE PROTEASE INHIBITOR RV3364C"/>
    <property type="match status" value="1"/>
</dbReference>
<dbReference type="Proteomes" id="UP001501842">
    <property type="component" value="Unassembled WGS sequence"/>
</dbReference>
<dbReference type="InterPro" id="IPR004942">
    <property type="entry name" value="Roadblock/LAMTOR2_dom"/>
</dbReference>
<dbReference type="Pfam" id="PF03259">
    <property type="entry name" value="Robl_LC7"/>
    <property type="match status" value="1"/>
</dbReference>
<keyword evidence="3" id="KW-1185">Reference proteome</keyword>
<comment type="caution">
    <text evidence="2">The sequence shown here is derived from an EMBL/GenBank/DDBJ whole genome shotgun (WGS) entry which is preliminary data.</text>
</comment>
<dbReference type="PANTHER" id="PTHR36222:SF1">
    <property type="entry name" value="SERINE PROTEASE INHIBITOR RV3364C"/>
    <property type="match status" value="1"/>
</dbReference>
<evidence type="ECO:0000313" key="3">
    <source>
        <dbReference type="Proteomes" id="UP001501842"/>
    </source>
</evidence>
<dbReference type="SMART" id="SM00960">
    <property type="entry name" value="Robl_LC7"/>
    <property type="match status" value="1"/>
</dbReference>
<proteinExistence type="predicted"/>
<evidence type="ECO:0000313" key="2">
    <source>
        <dbReference type="EMBL" id="GAA2727222.1"/>
    </source>
</evidence>
<gene>
    <name evidence="2" type="ORF">GCM10010439_32680</name>
</gene>
<dbReference type="EMBL" id="BAAATZ010000012">
    <property type="protein sequence ID" value="GAA2727222.1"/>
    <property type="molecule type" value="Genomic_DNA"/>
</dbReference>
<organism evidence="2 3">
    <name type="scientific">Actinocorallia aurantiaca</name>
    <dbReference type="NCBI Taxonomy" id="46204"/>
    <lineage>
        <taxon>Bacteria</taxon>
        <taxon>Bacillati</taxon>
        <taxon>Actinomycetota</taxon>
        <taxon>Actinomycetes</taxon>
        <taxon>Streptosporangiales</taxon>
        <taxon>Thermomonosporaceae</taxon>
        <taxon>Actinocorallia</taxon>
    </lineage>
</organism>